<dbReference type="SMART" id="SM01234">
    <property type="entry name" value="Haemolytic"/>
    <property type="match status" value="1"/>
</dbReference>
<keyword evidence="2" id="KW-1133">Transmembrane helix</keyword>
<keyword evidence="1 2" id="KW-0472">Membrane</keyword>
<reference evidence="3 4" key="2">
    <citation type="journal article" date="2020" name="Int. J. Syst. Evol. Microbiol.">
        <title>Borrelia maritima sp. nov., a novel species of the Borrelia burgdorferi sensu lato complex, occupying a basal position to North American species.</title>
        <authorList>
            <person name="Margos G."/>
            <person name="Fedorova N."/>
            <person name="Becker N.S."/>
            <person name="Kleinjan J.E."/>
            <person name="Marosevic D."/>
            <person name="Krebs S."/>
            <person name="Hui L."/>
            <person name="Fingerle V."/>
            <person name="Lane R.S."/>
        </authorList>
    </citation>
    <scope>NUCLEOTIDE SEQUENCE [LARGE SCALE GENOMIC DNA]</scope>
    <source>
        <strain evidence="3 4">CA690</strain>
    </source>
</reference>
<evidence type="ECO:0000256" key="1">
    <source>
        <dbReference type="HAMAP-Rule" id="MF_00386"/>
    </source>
</evidence>
<evidence type="ECO:0000313" key="4">
    <source>
        <dbReference type="Proteomes" id="UP000326393"/>
    </source>
</evidence>
<dbReference type="PANTHER" id="PTHR33383:SF1">
    <property type="entry name" value="MEMBRANE PROTEIN INSERTION EFFICIENCY FACTOR-RELATED"/>
    <property type="match status" value="1"/>
</dbReference>
<dbReference type="OrthoDB" id="9801753at2"/>
<feature type="transmembrane region" description="Helical" evidence="2">
    <location>
        <begin position="6"/>
        <end position="25"/>
    </location>
</feature>
<dbReference type="Pfam" id="PF01809">
    <property type="entry name" value="YidD"/>
    <property type="match status" value="1"/>
</dbReference>
<evidence type="ECO:0000256" key="2">
    <source>
        <dbReference type="SAM" id="Phobius"/>
    </source>
</evidence>
<comment type="function">
    <text evidence="1">Could be involved in insertion of integral membrane proteins into the membrane.</text>
</comment>
<dbReference type="KEGG" id="bmat:DB723_00695"/>
<comment type="subcellular location">
    <subcellularLocation>
        <location evidence="1">Cell membrane</location>
        <topology evidence="1">Peripheral membrane protein</topology>
        <orientation evidence="1">Cytoplasmic side</orientation>
    </subcellularLocation>
</comment>
<gene>
    <name evidence="3" type="primary">yidD</name>
    <name evidence="3" type="ORF">DB723_00695</name>
</gene>
<dbReference type="EMBL" id="CP044535">
    <property type="protein sequence ID" value="QFI14292.1"/>
    <property type="molecule type" value="Genomic_DNA"/>
</dbReference>
<keyword evidence="4" id="KW-1185">Reference proteome</keyword>
<dbReference type="AlphaFoldDB" id="A0A5J6WDS7"/>
<proteinExistence type="inferred from homology"/>
<dbReference type="GO" id="GO:0005886">
    <property type="term" value="C:plasma membrane"/>
    <property type="evidence" value="ECO:0007669"/>
    <property type="project" value="UniProtKB-SubCell"/>
</dbReference>
<keyword evidence="1" id="KW-1003">Cell membrane</keyword>
<organism evidence="3 4">
    <name type="scientific">Borrelia maritima</name>
    <dbReference type="NCBI Taxonomy" id="2761123"/>
    <lineage>
        <taxon>Bacteria</taxon>
        <taxon>Pseudomonadati</taxon>
        <taxon>Spirochaetota</taxon>
        <taxon>Spirochaetia</taxon>
        <taxon>Spirochaetales</taxon>
        <taxon>Borreliaceae</taxon>
        <taxon>Borrelia</taxon>
    </lineage>
</organism>
<protein>
    <recommendedName>
        <fullName evidence="1">Putative membrane protein insertion efficiency factor</fullName>
    </recommendedName>
</protein>
<dbReference type="HAMAP" id="MF_00386">
    <property type="entry name" value="UPF0161_YidD"/>
    <property type="match status" value="1"/>
</dbReference>
<name>A0A5J6WDS7_9SPIR</name>
<reference evidence="4" key="1">
    <citation type="submission" date="2019-10" db="EMBL/GenBank/DDBJ databases">
        <title>Borrelia maritima sp. nov., a novel species of the Borrelia burgdorferi sensu lato complex, occupies a basal position to North American species.</title>
        <authorList>
            <person name="Margos G."/>
            <person name="Fedorova N."/>
            <person name="Becker N.S."/>
            <person name="Kleinjan J.E."/>
            <person name="Marosevic D."/>
            <person name="Krebs S."/>
            <person name="Hui L."/>
            <person name="Fingerle V."/>
            <person name="Lane R.S."/>
        </authorList>
    </citation>
    <scope>NUCLEOTIDE SEQUENCE [LARGE SCALE GENOMIC DNA]</scope>
    <source>
        <strain evidence="4">CA690</strain>
    </source>
</reference>
<comment type="similarity">
    <text evidence="1">Belongs to the UPF0161 family.</text>
</comment>
<evidence type="ECO:0000313" key="3">
    <source>
        <dbReference type="EMBL" id="QFI14292.1"/>
    </source>
</evidence>
<accession>A0A5J6WDS7</accession>
<dbReference type="RefSeq" id="WP_151551393.1">
    <property type="nucleotide sequence ID" value="NZ_CP044535.1"/>
</dbReference>
<sequence>MNIFKIFFILNYTIIFLIKIYQYTFSKIFGLQCIYKPTCSKYSIECLKKYCFPTALILMTLRIIRCNALFKGGDDFIPKYNPISTSLKEFKKRLIK</sequence>
<dbReference type="PANTHER" id="PTHR33383">
    <property type="entry name" value="MEMBRANE PROTEIN INSERTION EFFICIENCY FACTOR-RELATED"/>
    <property type="match status" value="1"/>
</dbReference>
<dbReference type="InterPro" id="IPR002696">
    <property type="entry name" value="Membr_insert_effic_factor_YidD"/>
</dbReference>
<dbReference type="Proteomes" id="UP000326393">
    <property type="component" value="Chromosome"/>
</dbReference>
<dbReference type="NCBIfam" id="TIGR00278">
    <property type="entry name" value="membrane protein insertion efficiency factor YidD"/>
    <property type="match status" value="1"/>
</dbReference>
<keyword evidence="2" id="KW-0812">Transmembrane</keyword>